<comment type="caution">
    <text evidence="2">The sequence shown here is derived from an EMBL/GenBank/DDBJ whole genome shotgun (WGS) entry which is preliminary data.</text>
</comment>
<keyword evidence="3" id="KW-1185">Reference proteome</keyword>
<organism evidence="2 3">
    <name type="scientific">Prorocentrum cordatum</name>
    <dbReference type="NCBI Taxonomy" id="2364126"/>
    <lineage>
        <taxon>Eukaryota</taxon>
        <taxon>Sar</taxon>
        <taxon>Alveolata</taxon>
        <taxon>Dinophyceae</taxon>
        <taxon>Prorocentrales</taxon>
        <taxon>Prorocentraceae</taxon>
        <taxon>Prorocentrum</taxon>
    </lineage>
</organism>
<gene>
    <name evidence="2" type="ORF">PCOR1329_LOCUS82106</name>
</gene>
<evidence type="ECO:0000313" key="2">
    <source>
        <dbReference type="EMBL" id="CAK0906945.1"/>
    </source>
</evidence>
<dbReference type="EMBL" id="CAUYUJ010021773">
    <property type="protein sequence ID" value="CAK0906945.1"/>
    <property type="molecule type" value="Genomic_DNA"/>
</dbReference>
<dbReference type="Proteomes" id="UP001189429">
    <property type="component" value="Unassembled WGS sequence"/>
</dbReference>
<feature type="compositionally biased region" description="Gly residues" evidence="1">
    <location>
        <begin position="44"/>
        <end position="55"/>
    </location>
</feature>
<evidence type="ECO:0000256" key="1">
    <source>
        <dbReference type="SAM" id="MobiDB-lite"/>
    </source>
</evidence>
<reference evidence="2" key="1">
    <citation type="submission" date="2023-10" db="EMBL/GenBank/DDBJ databases">
        <authorList>
            <person name="Chen Y."/>
            <person name="Shah S."/>
            <person name="Dougan E. K."/>
            <person name="Thang M."/>
            <person name="Chan C."/>
        </authorList>
    </citation>
    <scope>NUCLEOTIDE SEQUENCE [LARGE SCALE GENOMIC DNA]</scope>
</reference>
<accession>A0ABN9Y3R9</accession>
<feature type="region of interest" description="Disordered" evidence="1">
    <location>
        <begin position="24"/>
        <end position="95"/>
    </location>
</feature>
<sequence length="95" mass="9967">DRRGGAGGGEELTAEGLWEAKVVEGPTLRNGDPQWQARARPPARGGGSRVQGGRGRCASGAPFAPPKTRRAKTRGSSTRPAGTVACRRSASWRRS</sequence>
<proteinExistence type="predicted"/>
<feature type="non-terminal residue" evidence="2">
    <location>
        <position position="1"/>
    </location>
</feature>
<name>A0ABN9Y3R9_9DINO</name>
<evidence type="ECO:0000313" key="3">
    <source>
        <dbReference type="Proteomes" id="UP001189429"/>
    </source>
</evidence>
<protein>
    <submittedName>
        <fullName evidence="2">Uncharacterized protein</fullName>
    </submittedName>
</protein>